<dbReference type="Gene3D" id="3.30.530.20">
    <property type="match status" value="1"/>
</dbReference>
<dbReference type="InterPro" id="IPR050279">
    <property type="entry name" value="Plant_def-hormone_signal"/>
</dbReference>
<dbReference type="InterPro" id="IPR023393">
    <property type="entry name" value="START-like_dom_sf"/>
</dbReference>
<protein>
    <submittedName>
        <fullName evidence="1">Phytohormone-binding protein</fullName>
    </submittedName>
</protein>
<dbReference type="AlphaFoldDB" id="A0A2R6QDV9"/>
<dbReference type="GO" id="GO:0005737">
    <property type="term" value="C:cytoplasm"/>
    <property type="evidence" value="ECO:0007669"/>
    <property type="project" value="TreeGrafter"/>
</dbReference>
<sequence>MAKEAKTQVKVQVGIEANMESSGKDLRFILPRIMPSVVKDVQVIEGDGGLSTVFLFNFGSDVSNIRYQKEKLVDLDESLHQIGMQVVEGGHLNIGFSSYKTTYQSPCQEK</sequence>
<dbReference type="GO" id="GO:0009738">
    <property type="term" value="P:abscisic acid-activated signaling pathway"/>
    <property type="evidence" value="ECO:0007669"/>
    <property type="project" value="TreeGrafter"/>
</dbReference>
<dbReference type="InParanoid" id="A0A2R6QDV9"/>
<dbReference type="GO" id="GO:0010427">
    <property type="term" value="F:abscisic acid binding"/>
    <property type="evidence" value="ECO:0007669"/>
    <property type="project" value="TreeGrafter"/>
</dbReference>
<comment type="caution">
    <text evidence="1">The sequence shown here is derived from an EMBL/GenBank/DDBJ whole genome shotgun (WGS) entry which is preliminary data.</text>
</comment>
<accession>A0A2R6QDV9</accession>
<name>A0A2R6QDV9_ACTCC</name>
<dbReference type="EMBL" id="NKQK01000017">
    <property type="protein sequence ID" value="PSS06309.1"/>
    <property type="molecule type" value="Genomic_DNA"/>
</dbReference>
<proteinExistence type="predicted"/>
<dbReference type="OMA" id="YQRERIT"/>
<evidence type="ECO:0000313" key="1">
    <source>
        <dbReference type="EMBL" id="PSS06309.1"/>
    </source>
</evidence>
<reference evidence="2" key="2">
    <citation type="journal article" date="2018" name="BMC Genomics">
        <title>A manually annotated Actinidia chinensis var. chinensis (kiwifruit) genome highlights the challenges associated with draft genomes and gene prediction in plants.</title>
        <authorList>
            <person name="Pilkington S.M."/>
            <person name="Crowhurst R."/>
            <person name="Hilario E."/>
            <person name="Nardozza S."/>
            <person name="Fraser L."/>
            <person name="Peng Y."/>
            <person name="Gunaseelan K."/>
            <person name="Simpson R."/>
            <person name="Tahir J."/>
            <person name="Deroles S.C."/>
            <person name="Templeton K."/>
            <person name="Luo Z."/>
            <person name="Davy M."/>
            <person name="Cheng C."/>
            <person name="McNeilage M."/>
            <person name="Scaglione D."/>
            <person name="Liu Y."/>
            <person name="Zhang Q."/>
            <person name="Datson P."/>
            <person name="De Silva N."/>
            <person name="Gardiner S.E."/>
            <person name="Bassett H."/>
            <person name="Chagne D."/>
            <person name="McCallum J."/>
            <person name="Dzierzon H."/>
            <person name="Deng C."/>
            <person name="Wang Y.Y."/>
            <person name="Barron L."/>
            <person name="Manako K."/>
            <person name="Bowen J."/>
            <person name="Foster T.M."/>
            <person name="Erridge Z.A."/>
            <person name="Tiffin H."/>
            <person name="Waite C.N."/>
            <person name="Davies K.M."/>
            <person name="Grierson E.P."/>
            <person name="Laing W.A."/>
            <person name="Kirk R."/>
            <person name="Chen X."/>
            <person name="Wood M."/>
            <person name="Montefiori M."/>
            <person name="Brummell D.A."/>
            <person name="Schwinn K.E."/>
            <person name="Catanach A."/>
            <person name="Fullerton C."/>
            <person name="Li D."/>
            <person name="Meiyalaghan S."/>
            <person name="Nieuwenhuizen N."/>
            <person name="Read N."/>
            <person name="Prakash R."/>
            <person name="Hunter D."/>
            <person name="Zhang H."/>
            <person name="McKenzie M."/>
            <person name="Knabel M."/>
            <person name="Harris A."/>
            <person name="Allan A.C."/>
            <person name="Gleave A."/>
            <person name="Chen A."/>
            <person name="Janssen B.J."/>
            <person name="Plunkett B."/>
            <person name="Ampomah-Dwamena C."/>
            <person name="Voogd C."/>
            <person name="Leif D."/>
            <person name="Lafferty D."/>
            <person name="Souleyre E.J.F."/>
            <person name="Varkonyi-Gasic E."/>
            <person name="Gambi F."/>
            <person name="Hanley J."/>
            <person name="Yao J.L."/>
            <person name="Cheung J."/>
            <person name="David K.M."/>
            <person name="Warren B."/>
            <person name="Marsh K."/>
            <person name="Snowden K.C."/>
            <person name="Lin-Wang K."/>
            <person name="Brian L."/>
            <person name="Martinez-Sanchez M."/>
            <person name="Wang M."/>
            <person name="Ileperuma N."/>
            <person name="Macnee N."/>
            <person name="Campin R."/>
            <person name="McAtee P."/>
            <person name="Drummond R.S.M."/>
            <person name="Espley R.V."/>
            <person name="Ireland H.S."/>
            <person name="Wu R."/>
            <person name="Atkinson R.G."/>
            <person name="Karunairetnam S."/>
            <person name="Bulley S."/>
            <person name="Chunkath S."/>
            <person name="Hanley Z."/>
            <person name="Storey R."/>
            <person name="Thrimawithana A.H."/>
            <person name="Thomson S."/>
            <person name="David C."/>
            <person name="Testolin R."/>
            <person name="Huang H."/>
            <person name="Hellens R.P."/>
            <person name="Schaffer R.J."/>
        </authorList>
    </citation>
    <scope>NUCLEOTIDE SEQUENCE [LARGE SCALE GENOMIC DNA]</scope>
    <source>
        <strain evidence="2">cv. Red5</strain>
    </source>
</reference>
<organism evidence="1 2">
    <name type="scientific">Actinidia chinensis var. chinensis</name>
    <name type="common">Chinese soft-hair kiwi</name>
    <dbReference type="NCBI Taxonomy" id="1590841"/>
    <lineage>
        <taxon>Eukaryota</taxon>
        <taxon>Viridiplantae</taxon>
        <taxon>Streptophyta</taxon>
        <taxon>Embryophyta</taxon>
        <taxon>Tracheophyta</taxon>
        <taxon>Spermatophyta</taxon>
        <taxon>Magnoliopsida</taxon>
        <taxon>eudicotyledons</taxon>
        <taxon>Gunneridae</taxon>
        <taxon>Pentapetalae</taxon>
        <taxon>asterids</taxon>
        <taxon>Ericales</taxon>
        <taxon>Actinidiaceae</taxon>
        <taxon>Actinidia</taxon>
    </lineage>
</organism>
<dbReference type="PANTHER" id="PTHR31213">
    <property type="entry name" value="OS08G0374000 PROTEIN-RELATED"/>
    <property type="match status" value="1"/>
</dbReference>
<dbReference type="Proteomes" id="UP000241394">
    <property type="component" value="Chromosome LG17"/>
</dbReference>
<evidence type="ECO:0000313" key="2">
    <source>
        <dbReference type="Proteomes" id="UP000241394"/>
    </source>
</evidence>
<dbReference type="GO" id="GO:0038023">
    <property type="term" value="F:signaling receptor activity"/>
    <property type="evidence" value="ECO:0007669"/>
    <property type="project" value="TreeGrafter"/>
</dbReference>
<dbReference type="GO" id="GO:0005634">
    <property type="term" value="C:nucleus"/>
    <property type="evidence" value="ECO:0007669"/>
    <property type="project" value="TreeGrafter"/>
</dbReference>
<dbReference type="GO" id="GO:0004864">
    <property type="term" value="F:protein phosphatase inhibitor activity"/>
    <property type="evidence" value="ECO:0007669"/>
    <property type="project" value="TreeGrafter"/>
</dbReference>
<dbReference type="OrthoDB" id="1845342at2759"/>
<dbReference type="STRING" id="1590841.A0A2R6QDV9"/>
<gene>
    <name evidence="1" type="ORF">CEY00_Acc19471</name>
</gene>
<keyword evidence="2" id="KW-1185">Reference proteome</keyword>
<reference evidence="1 2" key="1">
    <citation type="submission" date="2017-07" db="EMBL/GenBank/DDBJ databases">
        <title>An improved, manually edited Actinidia chinensis var. chinensis (kiwifruit) genome highlights the challenges associated with draft genomes and gene prediction in plants.</title>
        <authorList>
            <person name="Pilkington S."/>
            <person name="Crowhurst R."/>
            <person name="Hilario E."/>
            <person name="Nardozza S."/>
            <person name="Fraser L."/>
            <person name="Peng Y."/>
            <person name="Gunaseelan K."/>
            <person name="Simpson R."/>
            <person name="Tahir J."/>
            <person name="Deroles S."/>
            <person name="Templeton K."/>
            <person name="Luo Z."/>
            <person name="Davy M."/>
            <person name="Cheng C."/>
            <person name="Mcneilage M."/>
            <person name="Scaglione D."/>
            <person name="Liu Y."/>
            <person name="Zhang Q."/>
            <person name="Datson P."/>
            <person name="De Silva N."/>
            <person name="Gardiner S."/>
            <person name="Bassett H."/>
            <person name="Chagne D."/>
            <person name="Mccallum J."/>
            <person name="Dzierzon H."/>
            <person name="Deng C."/>
            <person name="Wang Y.-Y."/>
            <person name="Barron N."/>
            <person name="Manako K."/>
            <person name="Bowen J."/>
            <person name="Foster T."/>
            <person name="Erridge Z."/>
            <person name="Tiffin H."/>
            <person name="Waite C."/>
            <person name="Davies K."/>
            <person name="Grierson E."/>
            <person name="Laing W."/>
            <person name="Kirk R."/>
            <person name="Chen X."/>
            <person name="Wood M."/>
            <person name="Montefiori M."/>
            <person name="Brummell D."/>
            <person name="Schwinn K."/>
            <person name="Catanach A."/>
            <person name="Fullerton C."/>
            <person name="Li D."/>
            <person name="Meiyalaghan S."/>
            <person name="Nieuwenhuizen N."/>
            <person name="Read N."/>
            <person name="Prakash R."/>
            <person name="Hunter D."/>
            <person name="Zhang H."/>
            <person name="Mckenzie M."/>
            <person name="Knabel M."/>
            <person name="Harris A."/>
            <person name="Allan A."/>
            <person name="Chen A."/>
            <person name="Janssen B."/>
            <person name="Plunkett B."/>
            <person name="Dwamena C."/>
            <person name="Voogd C."/>
            <person name="Leif D."/>
            <person name="Lafferty D."/>
            <person name="Souleyre E."/>
            <person name="Varkonyi-Gasic E."/>
            <person name="Gambi F."/>
            <person name="Hanley J."/>
            <person name="Yao J.-L."/>
            <person name="Cheung J."/>
            <person name="David K."/>
            <person name="Warren B."/>
            <person name="Marsh K."/>
            <person name="Snowden K."/>
            <person name="Lin-Wang K."/>
            <person name="Brian L."/>
            <person name="Martinez-Sanchez M."/>
            <person name="Wang M."/>
            <person name="Ileperuma N."/>
            <person name="Macnee N."/>
            <person name="Campin R."/>
            <person name="Mcatee P."/>
            <person name="Drummond R."/>
            <person name="Espley R."/>
            <person name="Ireland H."/>
            <person name="Wu R."/>
            <person name="Atkinson R."/>
            <person name="Karunairetnam S."/>
            <person name="Bulley S."/>
            <person name="Chunkath S."/>
            <person name="Hanley Z."/>
            <person name="Storey R."/>
            <person name="Thrimawithana A."/>
            <person name="Thomson S."/>
            <person name="David C."/>
            <person name="Testolin R."/>
        </authorList>
    </citation>
    <scope>NUCLEOTIDE SEQUENCE [LARGE SCALE GENOMIC DNA]</scope>
    <source>
        <strain evidence="2">cv. Red5</strain>
        <tissue evidence="1">Young leaf</tissue>
    </source>
</reference>
<dbReference type="PANTHER" id="PTHR31213:SF64">
    <property type="entry name" value="PHYTOHORMONE-BINDING PROTEIN"/>
    <property type="match status" value="1"/>
</dbReference>
<dbReference type="Gramene" id="PSS06309">
    <property type="protein sequence ID" value="PSS06309"/>
    <property type="gene ID" value="CEY00_Acc19471"/>
</dbReference>
<dbReference type="SUPFAM" id="SSF55961">
    <property type="entry name" value="Bet v1-like"/>
    <property type="match status" value="1"/>
</dbReference>